<feature type="signal peptide" evidence="1">
    <location>
        <begin position="1"/>
        <end position="17"/>
    </location>
</feature>
<evidence type="ECO:0000313" key="2">
    <source>
        <dbReference type="EMBL" id="MBN8230953.1"/>
    </source>
</evidence>
<dbReference type="EMBL" id="JAFIMU010000007">
    <property type="protein sequence ID" value="MBN8230953.1"/>
    <property type="molecule type" value="Genomic_DNA"/>
</dbReference>
<organism evidence="2 3">
    <name type="scientific">Corallococcus macrosporus</name>
    <dbReference type="NCBI Taxonomy" id="35"/>
    <lineage>
        <taxon>Bacteria</taxon>
        <taxon>Pseudomonadati</taxon>
        <taxon>Myxococcota</taxon>
        <taxon>Myxococcia</taxon>
        <taxon>Myxococcales</taxon>
        <taxon>Cystobacterineae</taxon>
        <taxon>Myxococcaceae</taxon>
        <taxon>Corallococcus</taxon>
    </lineage>
</organism>
<dbReference type="Proteomes" id="UP000664052">
    <property type="component" value="Unassembled WGS sequence"/>
</dbReference>
<reference evidence="2 3" key="1">
    <citation type="submission" date="2021-02" db="EMBL/GenBank/DDBJ databases">
        <title>De Novo genome assembly of isolated myxobacteria.</title>
        <authorList>
            <person name="Stevens D.C."/>
        </authorList>
    </citation>
    <scope>NUCLEOTIDE SEQUENCE [LARGE SCALE GENOMIC DNA]</scope>
    <source>
        <strain evidence="2 3">ATCC 29039</strain>
    </source>
</reference>
<dbReference type="Gene3D" id="2.120.10.70">
    <property type="entry name" value="Fucose-specific lectin"/>
    <property type="match status" value="1"/>
</dbReference>
<sequence length="430" mass="45281">MSRSFLAHTALSSAAVATLLLTGCDPICTDGVSRPGQGHVTRSASGTCVQLVVTHPDAGAEGPDAGTDAGTGGDLCGSTEHGWTTQVVEESIDTLISAFVFDAKGVGHYAFSKDAHLHVGTTRPGDVPTRVDSVWTFFDVNLAVGADGTHHVLFQYVNDTSYATDLGGTWTTRYLSPGWARAIALDAQDRPHVLIARLAPKGGYLLGTVSATGAWTLTPLDELGLDGDRERMAVDANGHVHIVFARLSGGTPKLVYASNASGAWVSEPLEQELPLGSPRLRVALEVDAAGRPSLLGSDDAGAWLLTKEDSGWKSYPLGAYRSRGPALARSATFPDLRHALLDDADVDANVNGSTSQLVVRTLHGTSPVGTTPPLVLETRDGGNALPGPSAVHVDDQDRIQVGFTYVHYDYPSDGGPAVMTRGMRYARYCP</sequence>
<dbReference type="SUPFAM" id="SSF89372">
    <property type="entry name" value="Fucose-specific lectin"/>
    <property type="match status" value="1"/>
</dbReference>
<keyword evidence="3" id="KW-1185">Reference proteome</keyword>
<protein>
    <recommendedName>
        <fullName evidence="4">Lipoprotein</fullName>
    </recommendedName>
</protein>
<evidence type="ECO:0008006" key="4">
    <source>
        <dbReference type="Google" id="ProtNLM"/>
    </source>
</evidence>
<accession>A0ABS3DI05</accession>
<comment type="caution">
    <text evidence="2">The sequence shown here is derived from an EMBL/GenBank/DDBJ whole genome shotgun (WGS) entry which is preliminary data.</text>
</comment>
<keyword evidence="1" id="KW-0732">Signal</keyword>
<proteinExistence type="predicted"/>
<gene>
    <name evidence="2" type="ORF">JYK02_25885</name>
</gene>
<dbReference type="RefSeq" id="WP_207054845.1">
    <property type="nucleotide sequence ID" value="NZ_JAFIMU010000007.1"/>
</dbReference>
<evidence type="ECO:0000256" key="1">
    <source>
        <dbReference type="SAM" id="SignalP"/>
    </source>
</evidence>
<dbReference type="PROSITE" id="PS51257">
    <property type="entry name" value="PROKAR_LIPOPROTEIN"/>
    <property type="match status" value="1"/>
</dbReference>
<feature type="chain" id="PRO_5045680777" description="Lipoprotein" evidence="1">
    <location>
        <begin position="18"/>
        <end position="430"/>
    </location>
</feature>
<name>A0ABS3DI05_9BACT</name>
<evidence type="ECO:0000313" key="3">
    <source>
        <dbReference type="Proteomes" id="UP000664052"/>
    </source>
</evidence>